<feature type="coiled-coil region" evidence="1">
    <location>
        <begin position="44"/>
        <end position="71"/>
    </location>
</feature>
<dbReference type="SUPFAM" id="SSF52096">
    <property type="entry name" value="ClpP/crotonase"/>
    <property type="match status" value="1"/>
</dbReference>
<proteinExistence type="predicted"/>
<organism evidence="3 4">
    <name type="scientific">Flavobacterium suncheonense GH29-5 = DSM 17707</name>
    <dbReference type="NCBI Taxonomy" id="1121899"/>
    <lineage>
        <taxon>Bacteria</taxon>
        <taxon>Pseudomonadati</taxon>
        <taxon>Bacteroidota</taxon>
        <taxon>Flavobacteriia</taxon>
        <taxon>Flavobacteriales</taxon>
        <taxon>Flavobacteriaceae</taxon>
        <taxon>Flavobacterium</taxon>
    </lineage>
</organism>
<evidence type="ECO:0000259" key="2">
    <source>
        <dbReference type="Pfam" id="PF03572"/>
    </source>
</evidence>
<reference evidence="3 4" key="1">
    <citation type="submission" date="2013-09" db="EMBL/GenBank/DDBJ databases">
        <authorList>
            <person name="Zeng Z."/>
            <person name="Chen C."/>
        </authorList>
    </citation>
    <scope>NUCLEOTIDE SEQUENCE [LARGE SCALE GENOMIC DNA]</scope>
    <source>
        <strain evidence="3 4">GH29-5</strain>
    </source>
</reference>
<comment type="caution">
    <text evidence="3">The sequence shown here is derived from an EMBL/GenBank/DDBJ whole genome shotgun (WGS) entry which is preliminary data.</text>
</comment>
<dbReference type="Gene3D" id="3.90.226.10">
    <property type="entry name" value="2-enoyl-CoA Hydratase, Chain A, domain 1"/>
    <property type="match status" value="1"/>
</dbReference>
<name>A0A0A2MEK3_9FLAO</name>
<keyword evidence="4" id="KW-1185">Reference proteome</keyword>
<dbReference type="EMBL" id="JRLW01000004">
    <property type="protein sequence ID" value="KGO89888.1"/>
    <property type="molecule type" value="Genomic_DNA"/>
</dbReference>
<dbReference type="RefSeq" id="WP_026981685.1">
    <property type="nucleotide sequence ID" value="NZ_JRLW01000004.1"/>
</dbReference>
<dbReference type="GO" id="GO:0030288">
    <property type="term" value="C:outer membrane-bounded periplasmic space"/>
    <property type="evidence" value="ECO:0007669"/>
    <property type="project" value="TreeGrafter"/>
</dbReference>
<dbReference type="PANTHER" id="PTHR32060:SF30">
    <property type="entry name" value="CARBOXY-TERMINAL PROCESSING PROTEASE CTPA"/>
    <property type="match status" value="1"/>
</dbReference>
<keyword evidence="1" id="KW-0175">Coiled coil</keyword>
<dbReference type="Proteomes" id="UP000030121">
    <property type="component" value="Unassembled WGS sequence"/>
</dbReference>
<dbReference type="AlphaFoldDB" id="A0A0A2MEK3"/>
<dbReference type="GO" id="GO:0008236">
    <property type="term" value="F:serine-type peptidase activity"/>
    <property type="evidence" value="ECO:0007669"/>
    <property type="project" value="InterPro"/>
</dbReference>
<gene>
    <name evidence="3" type="ORF">Q764_04570</name>
</gene>
<dbReference type="Pfam" id="PF03572">
    <property type="entry name" value="Peptidase_S41"/>
    <property type="match status" value="1"/>
</dbReference>
<accession>A0A0A2MEK3</accession>
<evidence type="ECO:0000313" key="3">
    <source>
        <dbReference type="EMBL" id="KGO89888.1"/>
    </source>
</evidence>
<protein>
    <recommendedName>
        <fullName evidence="2">Tail specific protease domain-containing protein</fullName>
    </recommendedName>
</protein>
<dbReference type="GO" id="GO:0004175">
    <property type="term" value="F:endopeptidase activity"/>
    <property type="evidence" value="ECO:0007669"/>
    <property type="project" value="TreeGrafter"/>
</dbReference>
<dbReference type="OrthoDB" id="2327485at2"/>
<feature type="domain" description="Tail specific protease" evidence="2">
    <location>
        <begin position="248"/>
        <end position="438"/>
    </location>
</feature>
<evidence type="ECO:0000256" key="1">
    <source>
        <dbReference type="SAM" id="Coils"/>
    </source>
</evidence>
<sequence>MRTLFTLGFALMAFSVFGQDCDCKSQLSYVIKYYEENNPAFQKLENDAEEAKKYNSEKAKLLEKARLEKDDDACIIHLDRYVSLLKDHHSDIGFQLKRIDLSSPELIAAFKTSERYRQFPKKNIDTLQLIPYLKAKEFANIEGIYSDGGKIVFGIVKKKKSKNTYEGIVLKSNKLLDVGHILMELTQKDKNLFDVSYNVGLLGFNFNRVLKSMKIENGQLASFGFSKVQTGSESSDKPYEFKALTDSVNYLRLSDFDARLTDKLDAFYNEIDQAIQSKPYLIVDLRNNGGGSERSYLNLLPYAYTRPLKIDPSSVWVSPENIKRYEETSEESNKELIDRMKKATPFTFIPQSEKGQDTYTIENPTAYPKKIVLLFNKGTASAAEGLITYFQQSDKVITVGENSGGYIGYGNVMTAEIPCGKFKIRSTTTRYEEKSKYEFVGIPPMHKIAKEKDWVKYALSLFAAK</sequence>
<dbReference type="GO" id="GO:0007165">
    <property type="term" value="P:signal transduction"/>
    <property type="evidence" value="ECO:0007669"/>
    <property type="project" value="TreeGrafter"/>
</dbReference>
<dbReference type="PANTHER" id="PTHR32060">
    <property type="entry name" value="TAIL-SPECIFIC PROTEASE"/>
    <property type="match status" value="1"/>
</dbReference>
<dbReference type="GO" id="GO:0006508">
    <property type="term" value="P:proteolysis"/>
    <property type="evidence" value="ECO:0007669"/>
    <property type="project" value="InterPro"/>
</dbReference>
<dbReference type="InterPro" id="IPR005151">
    <property type="entry name" value="Tail-specific_protease"/>
</dbReference>
<dbReference type="STRING" id="1121899.GCA_000430025_01463"/>
<dbReference type="InterPro" id="IPR029045">
    <property type="entry name" value="ClpP/crotonase-like_dom_sf"/>
</dbReference>
<evidence type="ECO:0000313" key="4">
    <source>
        <dbReference type="Proteomes" id="UP000030121"/>
    </source>
</evidence>
<dbReference type="eggNOG" id="COG0793">
    <property type="taxonomic scope" value="Bacteria"/>
</dbReference>